<feature type="domain" description="SGNH hydrolase-type esterase" evidence="2">
    <location>
        <begin position="742"/>
        <end position="907"/>
    </location>
</feature>
<dbReference type="SUPFAM" id="SSF52266">
    <property type="entry name" value="SGNH hydrolase"/>
    <property type="match status" value="1"/>
</dbReference>
<evidence type="ECO:0000313" key="3">
    <source>
        <dbReference type="EMBL" id="MBO8451332.1"/>
    </source>
</evidence>
<evidence type="ECO:0000256" key="1">
    <source>
        <dbReference type="SAM" id="SignalP"/>
    </source>
</evidence>
<gene>
    <name evidence="3" type="ORF">IAC06_00400</name>
</gene>
<dbReference type="InterPro" id="IPR051532">
    <property type="entry name" value="Ester_Hydrolysis_Enzymes"/>
</dbReference>
<dbReference type="PANTHER" id="PTHR30383">
    <property type="entry name" value="THIOESTERASE 1/PROTEASE 1/LYSOPHOSPHOLIPASE L1"/>
    <property type="match status" value="1"/>
</dbReference>
<reference evidence="3" key="1">
    <citation type="submission" date="2020-10" db="EMBL/GenBank/DDBJ databases">
        <authorList>
            <person name="Gilroy R."/>
        </authorList>
    </citation>
    <scope>NUCLEOTIDE SEQUENCE</scope>
    <source>
        <strain evidence="3">B1-20833</strain>
    </source>
</reference>
<dbReference type="GO" id="GO:0004622">
    <property type="term" value="F:phosphatidylcholine lysophospholipase activity"/>
    <property type="evidence" value="ECO:0007669"/>
    <property type="project" value="TreeGrafter"/>
</dbReference>
<dbReference type="Gene3D" id="3.40.50.1110">
    <property type="entry name" value="SGNH hydrolase"/>
    <property type="match status" value="1"/>
</dbReference>
<reference evidence="3" key="2">
    <citation type="journal article" date="2021" name="PeerJ">
        <title>Extensive microbial diversity within the chicken gut microbiome revealed by metagenomics and culture.</title>
        <authorList>
            <person name="Gilroy R."/>
            <person name="Ravi A."/>
            <person name="Getino M."/>
            <person name="Pursley I."/>
            <person name="Horton D.L."/>
            <person name="Alikhan N.F."/>
            <person name="Baker D."/>
            <person name="Gharbi K."/>
            <person name="Hall N."/>
            <person name="Watson M."/>
            <person name="Adriaenssens E.M."/>
            <person name="Foster-Nyarko E."/>
            <person name="Jarju S."/>
            <person name="Secka A."/>
            <person name="Antonio M."/>
            <person name="Oren A."/>
            <person name="Chaudhuri R.R."/>
            <person name="La Ragione R."/>
            <person name="Hildebrand F."/>
            <person name="Pallen M.J."/>
        </authorList>
    </citation>
    <scope>NUCLEOTIDE SEQUENCE</scope>
    <source>
        <strain evidence="3">B1-20833</strain>
    </source>
</reference>
<dbReference type="InterPro" id="IPR025049">
    <property type="entry name" value="Mfa-like_1"/>
</dbReference>
<evidence type="ECO:0000259" key="2">
    <source>
        <dbReference type="Pfam" id="PF13472"/>
    </source>
</evidence>
<dbReference type="PROSITE" id="PS51257">
    <property type="entry name" value="PROKAR_LIPOPROTEIN"/>
    <property type="match status" value="1"/>
</dbReference>
<feature type="signal peptide" evidence="1">
    <location>
        <begin position="1"/>
        <end position="18"/>
    </location>
</feature>
<dbReference type="Pfam" id="PF13149">
    <property type="entry name" value="Mfa_like_1"/>
    <property type="match status" value="1"/>
</dbReference>
<keyword evidence="1" id="KW-0732">Signal</keyword>
<evidence type="ECO:0000313" key="4">
    <source>
        <dbReference type="Proteomes" id="UP000823661"/>
    </source>
</evidence>
<dbReference type="Pfam" id="PF13472">
    <property type="entry name" value="Lipase_GDSL_2"/>
    <property type="match status" value="1"/>
</dbReference>
<dbReference type="CDD" id="cd13120">
    <property type="entry name" value="BF2867_like_N"/>
    <property type="match status" value="1"/>
</dbReference>
<organism evidence="3 4">
    <name type="scientific">Candidatus Cryptobacteroides intestinavium</name>
    <dbReference type="NCBI Taxonomy" id="2840766"/>
    <lineage>
        <taxon>Bacteria</taxon>
        <taxon>Pseudomonadati</taxon>
        <taxon>Bacteroidota</taxon>
        <taxon>Bacteroidia</taxon>
        <taxon>Bacteroidales</taxon>
        <taxon>Candidatus Cryptobacteroides</taxon>
    </lineage>
</organism>
<comment type="caution">
    <text evidence="3">The sequence shown here is derived from an EMBL/GenBank/DDBJ whole genome shotgun (WGS) entry which is preliminary data.</text>
</comment>
<dbReference type="InterPro" id="IPR036514">
    <property type="entry name" value="SGNH_hydro_sf"/>
</dbReference>
<dbReference type="Proteomes" id="UP000823661">
    <property type="component" value="Unassembled WGS sequence"/>
</dbReference>
<sequence>MKASRLLTFLLAAAALFACRKEELKGPEYNPDAVAFTGTATFTASGSSEEAFNLLWEADVDRIGLFTVADGRVEQSNVYYAAYSNEAGSVRFISPSRDKGIEWDGTDAGVRDIYAYYPYRASVDDYTSIPVAVSSRQGGRPGETASVKENLNLYASSMEVDPAVRDIPLDFSSVAAIIRLDITSNVPVPSARKLTLTADQGVGLASEGGVLNLVDGTVTWDSSVSPSNKIEYDFTEPVSIYGEPVTVYFAVNPLARGLVLSLDMEYGTDKSVSLGDLAVPDGGINAGTLTTYPVDFEYKGSDGYENSEDLCADGTANTYIVSKAGAQYRFSATVKGNGVPRTFTWTESDGTEITRSYSDLDINPADVRVVWYNTPKTADGYADRCPIVLESLKYELGMVFFTTPDPFVPGNVLLAAYDDRGEILWSWNIWAAENYDPDASAGRAGRYIMMDRNLGAAAGPEVMHSPAEQAVLAVGNYYQWGRKDPFPAAAEYVANSGVKSSLGSTTGSWGLPAHTPVEEYRQSADRQTLGFNDLIFGTDAAANCYQLSGALGNSYTVDQAVEASIRYPYRWMSASESNCTNDNYNWTRSGSLSGTGNAKVWRYLWGCPAVDPEYGSEEADNLKTIYDPCPPGWKVMPREAYVFAAANLTTLDNGYYSEKTGFYFPCTGQRQASFGGSLIQALTGGTMFLETANVTSDNQWQANQWGASTANSYLGAGYNVRCVKDDTGSLSLSHSGPACVLIGDSITRTWNSYVPTFFPDHNCIAFGADGTTTANFVTRFFSQAIANDPKVVHIMGGINDMANNDNEPDIPIEEEIFENIRTMAEQAASWGIKVMIGSTPPAGRIGWLDDAWNEENPVIPRIRHLNELIKAYCEENGFVYVDYYSVLVDENGALKQEYRNDDVHPNAGCFETVMGPVFVEALQKAMYVQNSSNPGGNVDDFEKEDWN</sequence>
<proteinExistence type="predicted"/>
<dbReference type="InterPro" id="IPR013830">
    <property type="entry name" value="SGNH_hydro"/>
</dbReference>
<dbReference type="EMBL" id="JADIMI010000007">
    <property type="protein sequence ID" value="MBO8451332.1"/>
    <property type="molecule type" value="Genomic_DNA"/>
</dbReference>
<dbReference type="PANTHER" id="PTHR30383:SF5">
    <property type="entry name" value="SGNH HYDROLASE-TYPE ESTERASE DOMAIN-CONTAINING PROTEIN"/>
    <property type="match status" value="1"/>
</dbReference>
<name>A0A9D9ENW2_9BACT</name>
<dbReference type="AlphaFoldDB" id="A0A9D9ENW2"/>
<dbReference type="InterPro" id="IPR042278">
    <property type="entry name" value="Mfa-like_1_N"/>
</dbReference>
<dbReference type="Gene3D" id="2.60.40.2620">
    <property type="entry name" value="Fimbrillin-like"/>
    <property type="match status" value="1"/>
</dbReference>
<protein>
    <submittedName>
        <fullName evidence="3">Fimbrillin family protein</fullName>
    </submittedName>
</protein>
<feature type="chain" id="PRO_5039457446" evidence="1">
    <location>
        <begin position="19"/>
        <end position="947"/>
    </location>
</feature>
<accession>A0A9D9ENW2</accession>